<accession>A0ABQ7FXQ4</accession>
<sequence>MMLPNHPGYPVASYDAYSNAYAAIPPQHPHQTQVQLASAPQVGHTLVGGVSGQPAWHQPPPPLSGVMGMTSVPPIQQQHPQPQQQAALAGLASVPPMQQQQAAMAMNQVQQAQVRMHPTVLHA</sequence>
<proteinExistence type="predicted"/>
<name>A0ABQ7FXQ4_DUNSA</name>
<gene>
    <name evidence="2" type="ORF">DUNSADRAFT_1251</name>
</gene>
<evidence type="ECO:0000313" key="3">
    <source>
        <dbReference type="Proteomes" id="UP000815325"/>
    </source>
</evidence>
<dbReference type="EMBL" id="MU070583">
    <property type="protein sequence ID" value="KAF5827144.1"/>
    <property type="molecule type" value="Genomic_DNA"/>
</dbReference>
<reference evidence="2" key="1">
    <citation type="submission" date="2017-08" db="EMBL/GenBank/DDBJ databases">
        <authorList>
            <person name="Polle J.E."/>
            <person name="Barry K."/>
            <person name="Cushman J."/>
            <person name="Schmutz J."/>
            <person name="Tran D."/>
            <person name="Hathwaick L.T."/>
            <person name="Yim W.C."/>
            <person name="Jenkins J."/>
            <person name="Mckie-Krisberg Z.M."/>
            <person name="Prochnik S."/>
            <person name="Lindquist E."/>
            <person name="Dockter R.B."/>
            <person name="Adam C."/>
            <person name="Molina H."/>
            <person name="Bunkerborg J."/>
            <person name="Jin E."/>
            <person name="Buchheim M."/>
            <person name="Magnuson J."/>
        </authorList>
    </citation>
    <scope>NUCLEOTIDE SEQUENCE</scope>
    <source>
        <strain evidence="2">CCAP 19/18</strain>
    </source>
</reference>
<organism evidence="2 3">
    <name type="scientific">Dunaliella salina</name>
    <name type="common">Green alga</name>
    <name type="synonym">Protococcus salinus</name>
    <dbReference type="NCBI Taxonomy" id="3046"/>
    <lineage>
        <taxon>Eukaryota</taxon>
        <taxon>Viridiplantae</taxon>
        <taxon>Chlorophyta</taxon>
        <taxon>core chlorophytes</taxon>
        <taxon>Chlorophyceae</taxon>
        <taxon>CS clade</taxon>
        <taxon>Chlamydomonadales</taxon>
        <taxon>Dunaliellaceae</taxon>
        <taxon>Dunaliella</taxon>
    </lineage>
</organism>
<protein>
    <submittedName>
        <fullName evidence="2">Uncharacterized protein</fullName>
    </submittedName>
</protein>
<evidence type="ECO:0000256" key="1">
    <source>
        <dbReference type="SAM" id="MobiDB-lite"/>
    </source>
</evidence>
<feature type="compositionally biased region" description="Low complexity" evidence="1">
    <location>
        <begin position="73"/>
        <end position="82"/>
    </location>
</feature>
<feature type="region of interest" description="Disordered" evidence="1">
    <location>
        <begin position="45"/>
        <end position="82"/>
    </location>
</feature>
<evidence type="ECO:0000313" key="2">
    <source>
        <dbReference type="EMBL" id="KAF5827144.1"/>
    </source>
</evidence>
<comment type="caution">
    <text evidence="2">The sequence shown here is derived from an EMBL/GenBank/DDBJ whole genome shotgun (WGS) entry which is preliminary data.</text>
</comment>
<dbReference type="Proteomes" id="UP000815325">
    <property type="component" value="Unassembled WGS sequence"/>
</dbReference>
<keyword evidence="3" id="KW-1185">Reference proteome</keyword>